<name>A0A084FZ60_PSEDA</name>
<organism evidence="3 4">
    <name type="scientific">Pseudallescheria apiosperma</name>
    <name type="common">Scedosporium apiospermum</name>
    <dbReference type="NCBI Taxonomy" id="563466"/>
    <lineage>
        <taxon>Eukaryota</taxon>
        <taxon>Fungi</taxon>
        <taxon>Dikarya</taxon>
        <taxon>Ascomycota</taxon>
        <taxon>Pezizomycotina</taxon>
        <taxon>Sordariomycetes</taxon>
        <taxon>Hypocreomycetidae</taxon>
        <taxon>Microascales</taxon>
        <taxon>Microascaceae</taxon>
        <taxon>Scedosporium</taxon>
    </lineage>
</organism>
<evidence type="ECO:0000313" key="4">
    <source>
        <dbReference type="Proteomes" id="UP000028545"/>
    </source>
</evidence>
<dbReference type="AlphaFoldDB" id="A0A084FZ60"/>
<keyword evidence="2" id="KW-0472">Membrane</keyword>
<feature type="transmembrane region" description="Helical" evidence="2">
    <location>
        <begin position="155"/>
        <end position="175"/>
    </location>
</feature>
<feature type="transmembrane region" description="Helical" evidence="2">
    <location>
        <begin position="35"/>
        <end position="53"/>
    </location>
</feature>
<dbReference type="GeneID" id="27727298"/>
<accession>A0A084FZ60</accession>
<comment type="caution">
    <text evidence="3">The sequence shown here is derived from an EMBL/GenBank/DDBJ whole genome shotgun (WGS) entry which is preliminary data.</text>
</comment>
<dbReference type="KEGG" id="sapo:SAPIO_CDS8226"/>
<dbReference type="Proteomes" id="UP000028545">
    <property type="component" value="Unassembled WGS sequence"/>
</dbReference>
<feature type="region of interest" description="Disordered" evidence="1">
    <location>
        <begin position="228"/>
        <end position="254"/>
    </location>
</feature>
<keyword evidence="4" id="KW-1185">Reference proteome</keyword>
<feature type="transmembrane region" description="Helical" evidence="2">
    <location>
        <begin position="65"/>
        <end position="83"/>
    </location>
</feature>
<reference evidence="3 4" key="1">
    <citation type="journal article" date="2014" name="Genome Announc.">
        <title>Draft genome sequence of the pathogenic fungus Scedosporium apiospermum.</title>
        <authorList>
            <person name="Vandeputte P."/>
            <person name="Ghamrawi S."/>
            <person name="Rechenmann M."/>
            <person name="Iltis A."/>
            <person name="Giraud S."/>
            <person name="Fleury M."/>
            <person name="Thornton C."/>
            <person name="Delhaes L."/>
            <person name="Meyer W."/>
            <person name="Papon N."/>
            <person name="Bouchara J.P."/>
        </authorList>
    </citation>
    <scope>NUCLEOTIDE SEQUENCE [LARGE SCALE GENOMIC DNA]</scope>
    <source>
        <strain evidence="3 4">IHEM 14462</strain>
    </source>
</reference>
<keyword evidence="2" id="KW-0812">Transmembrane</keyword>
<dbReference type="VEuPathDB" id="FungiDB:SAPIO_CDS8226"/>
<evidence type="ECO:0000256" key="2">
    <source>
        <dbReference type="SAM" id="Phobius"/>
    </source>
</evidence>
<dbReference type="EMBL" id="JOWA01000121">
    <property type="protein sequence ID" value="KEZ40372.1"/>
    <property type="molecule type" value="Genomic_DNA"/>
</dbReference>
<feature type="transmembrane region" description="Helical" evidence="2">
    <location>
        <begin position="95"/>
        <end position="115"/>
    </location>
</feature>
<proteinExistence type="predicted"/>
<evidence type="ECO:0000256" key="1">
    <source>
        <dbReference type="SAM" id="MobiDB-lite"/>
    </source>
</evidence>
<dbReference type="OrthoDB" id="10608264at2759"/>
<dbReference type="HOGENOM" id="CLU_1094811_0_0_1"/>
<evidence type="ECO:0000313" key="3">
    <source>
        <dbReference type="EMBL" id="KEZ40372.1"/>
    </source>
</evidence>
<protein>
    <submittedName>
        <fullName evidence="3">Uncharacterized protein</fullName>
    </submittedName>
</protein>
<gene>
    <name evidence="3" type="ORF">SAPIO_CDS8226</name>
</gene>
<keyword evidence="2" id="KW-1133">Transmembrane helix</keyword>
<dbReference type="RefSeq" id="XP_016640171.1">
    <property type="nucleotide sequence ID" value="XM_016789908.1"/>
</dbReference>
<feature type="compositionally biased region" description="Polar residues" evidence="1">
    <location>
        <begin position="228"/>
        <end position="245"/>
    </location>
</feature>
<sequence>MPRPCLRRCRRPNDPERSNPLRLTRRLELSRRVQLLLLLANLAVAVPVAFYLRATRAGPSGCLPGVFFCAAATLVVTTSMAYVGKLRGGYRSSRFLKKAIAVDIVCLLMQAFALADLGRGRSFHHGYHHGPSASSAHKELNGEETEGASCTLPKISLILTVLVIVSYIHTVARSVRLLASLRRQPAQFTGTGYRVLPTDDVKVPIALSLIKVPTSTFDGNGNGASVASSTTLEKALTPTSSTDSGVVTDEQEKS</sequence>